<dbReference type="InterPro" id="IPR027417">
    <property type="entry name" value="P-loop_NTPase"/>
</dbReference>
<evidence type="ECO:0000256" key="9">
    <source>
        <dbReference type="ARBA" id="ARBA00022989"/>
    </source>
</evidence>
<keyword evidence="7 13" id="KW-0067">ATP-binding</keyword>
<gene>
    <name evidence="13" type="ORF">EJC50_20915</name>
</gene>
<dbReference type="GO" id="GO:0016887">
    <property type="term" value="F:ATP hydrolysis activity"/>
    <property type="evidence" value="ECO:0007669"/>
    <property type="project" value="InterPro"/>
</dbReference>
<dbReference type="InterPro" id="IPR003339">
    <property type="entry name" value="ABC/ECF_trnsptr_transmembrane"/>
</dbReference>
<dbReference type="SMART" id="SM00382">
    <property type="entry name" value="AAA"/>
    <property type="match status" value="1"/>
</dbReference>
<dbReference type="OrthoDB" id="2035889at2"/>
<evidence type="ECO:0000256" key="5">
    <source>
        <dbReference type="ARBA" id="ARBA00022692"/>
    </source>
</evidence>
<keyword evidence="10 11" id="KW-0472">Membrane</keyword>
<evidence type="ECO:0000256" key="1">
    <source>
        <dbReference type="ARBA" id="ARBA00004141"/>
    </source>
</evidence>
<feature type="transmembrane region" description="Helical" evidence="11">
    <location>
        <begin position="349"/>
        <end position="380"/>
    </location>
</feature>
<dbReference type="PANTHER" id="PTHR43553">
    <property type="entry name" value="HEAVY METAL TRANSPORTER"/>
    <property type="match status" value="1"/>
</dbReference>
<feature type="transmembrane region" description="Helical" evidence="11">
    <location>
        <begin position="462"/>
        <end position="484"/>
    </location>
</feature>
<evidence type="ECO:0000256" key="11">
    <source>
        <dbReference type="SAM" id="Phobius"/>
    </source>
</evidence>
<evidence type="ECO:0000256" key="6">
    <source>
        <dbReference type="ARBA" id="ARBA00022741"/>
    </source>
</evidence>
<sequence length="577" mass="63381">MGAGACRAMNNLTIQGLRFIQAGLHIEIERLSGDSQTPEPIVLPQGEITVLLGANGVGKTRLMEIIAGLREPSGLAVRYGDVDLWTAGSAQASIRSRARLKPNPQALLAYSYSCQSPEEQLFARSVKEELLYTLRPYGLSEGEQHVRMKAALAAVGWDESWLARDPFFMSGGERRRTALACLFAPPADWLLLDEPTAGLDADGQEQLGKQLKRLAAQGQGVLLISHESDWALQLASRILLMTQDGSAMLCTREMLLAEPELLVTAGMDVPDWLRIAHRLHRMGISSDGIWSLSELAGALPMLQAPARVNQADTANHSAPTIQAARTPFQARIAEDKPSPLIKFDPRSVWLSYILISAAILTQSTWLGVGVMSILTAISIIVGRIPLRRWRSAIIALALFTLSLSVFAGVGPNGHGGYFSPSSFLESLQSLVRPFIAMLLGLGLPLAVTPLRLRRSLEQLLGFWGKVPLWGTKMILTVTLLLRFIPVLLSEWERFGRVTMARGKQTRRTARNAIRQLRETAVPFMLALFRLGEQVSDALESRGVGRKRQPTLLVTEKWKLRDTMLAASGLAVLLFIRL</sequence>
<accession>A0A3S9A7W4</accession>
<evidence type="ECO:0000256" key="8">
    <source>
        <dbReference type="ARBA" id="ARBA00022967"/>
    </source>
</evidence>
<dbReference type="EMBL" id="CP034437">
    <property type="protein sequence ID" value="AZN41858.1"/>
    <property type="molecule type" value="Genomic_DNA"/>
</dbReference>
<keyword evidence="14" id="KW-1185">Reference proteome</keyword>
<dbReference type="InterPro" id="IPR003439">
    <property type="entry name" value="ABC_transporter-like_ATP-bd"/>
</dbReference>
<organism evidence="13 14">
    <name type="scientific">Paenibacillus albus</name>
    <dbReference type="NCBI Taxonomy" id="2495582"/>
    <lineage>
        <taxon>Bacteria</taxon>
        <taxon>Bacillati</taxon>
        <taxon>Bacillota</taxon>
        <taxon>Bacilli</taxon>
        <taxon>Bacillales</taxon>
        <taxon>Paenibacillaceae</taxon>
        <taxon>Paenibacillus</taxon>
    </lineage>
</organism>
<keyword evidence="8" id="KW-1278">Translocase</keyword>
<evidence type="ECO:0000256" key="2">
    <source>
        <dbReference type="ARBA" id="ARBA00005417"/>
    </source>
</evidence>
<dbReference type="SUPFAM" id="SSF52540">
    <property type="entry name" value="P-loop containing nucleoside triphosphate hydrolases"/>
    <property type="match status" value="1"/>
</dbReference>
<feature type="transmembrane region" description="Helical" evidence="11">
    <location>
        <begin position="392"/>
        <end position="410"/>
    </location>
</feature>
<keyword evidence="4" id="KW-1003">Cell membrane</keyword>
<reference evidence="14" key="1">
    <citation type="submission" date="2018-12" db="EMBL/GenBank/DDBJ databases">
        <title>Genome sequence of Peanibacillus sp.</title>
        <authorList>
            <person name="Subramani G."/>
            <person name="Srinivasan S."/>
            <person name="Kim M.K."/>
        </authorList>
    </citation>
    <scope>NUCLEOTIDE SEQUENCE [LARGE SCALE GENOMIC DNA]</scope>
    <source>
        <strain evidence="14">18JY67-1</strain>
    </source>
</reference>
<keyword evidence="6" id="KW-0547">Nucleotide-binding</keyword>
<dbReference type="AlphaFoldDB" id="A0A3S9A7W4"/>
<evidence type="ECO:0000256" key="10">
    <source>
        <dbReference type="ARBA" id="ARBA00023136"/>
    </source>
</evidence>
<dbReference type="InterPro" id="IPR003593">
    <property type="entry name" value="AAA+_ATPase"/>
</dbReference>
<comment type="subcellular location">
    <subcellularLocation>
        <location evidence="1">Membrane</location>
        <topology evidence="1">Multi-pass membrane protein</topology>
    </subcellularLocation>
</comment>
<dbReference type="CDD" id="cd03225">
    <property type="entry name" value="ABC_cobalt_CbiO_domain1"/>
    <property type="match status" value="1"/>
</dbReference>
<dbReference type="Proteomes" id="UP000272528">
    <property type="component" value="Chromosome"/>
</dbReference>
<evidence type="ECO:0000256" key="3">
    <source>
        <dbReference type="ARBA" id="ARBA00022448"/>
    </source>
</evidence>
<evidence type="ECO:0000256" key="4">
    <source>
        <dbReference type="ARBA" id="ARBA00022475"/>
    </source>
</evidence>
<dbReference type="GO" id="GO:0042626">
    <property type="term" value="F:ATPase-coupled transmembrane transporter activity"/>
    <property type="evidence" value="ECO:0007669"/>
    <property type="project" value="TreeGrafter"/>
</dbReference>
<keyword evidence="3" id="KW-0813">Transport</keyword>
<dbReference type="Gene3D" id="3.40.50.300">
    <property type="entry name" value="P-loop containing nucleotide triphosphate hydrolases"/>
    <property type="match status" value="1"/>
</dbReference>
<evidence type="ECO:0000259" key="12">
    <source>
        <dbReference type="PROSITE" id="PS50893"/>
    </source>
</evidence>
<name>A0A3S9A7W4_9BACL</name>
<dbReference type="GO" id="GO:0005524">
    <property type="term" value="F:ATP binding"/>
    <property type="evidence" value="ECO:0007669"/>
    <property type="project" value="UniProtKB-KW"/>
</dbReference>
<keyword evidence="5 11" id="KW-0812">Transmembrane</keyword>
<proteinExistence type="inferred from homology"/>
<evidence type="ECO:0000313" key="13">
    <source>
        <dbReference type="EMBL" id="AZN41858.1"/>
    </source>
</evidence>
<dbReference type="GO" id="GO:0043190">
    <property type="term" value="C:ATP-binding cassette (ABC) transporter complex"/>
    <property type="evidence" value="ECO:0007669"/>
    <property type="project" value="TreeGrafter"/>
</dbReference>
<evidence type="ECO:0000313" key="14">
    <source>
        <dbReference type="Proteomes" id="UP000272528"/>
    </source>
</evidence>
<dbReference type="PROSITE" id="PS50893">
    <property type="entry name" value="ABC_TRANSPORTER_2"/>
    <property type="match status" value="1"/>
</dbReference>
<keyword evidence="9 11" id="KW-1133">Transmembrane helix</keyword>
<dbReference type="InterPro" id="IPR015856">
    <property type="entry name" value="ABC_transpr_CbiO/EcfA_su"/>
</dbReference>
<dbReference type="PANTHER" id="PTHR43553:SF24">
    <property type="entry name" value="ENERGY-COUPLING FACTOR TRANSPORTER ATP-BINDING PROTEIN ECFA1"/>
    <property type="match status" value="1"/>
</dbReference>
<protein>
    <submittedName>
        <fullName evidence="13">ATP-binding cassette domain-containing protein</fullName>
    </submittedName>
</protein>
<feature type="domain" description="ABC transporter" evidence="12">
    <location>
        <begin position="17"/>
        <end position="268"/>
    </location>
</feature>
<dbReference type="Pfam" id="PF00005">
    <property type="entry name" value="ABC_tran"/>
    <property type="match status" value="1"/>
</dbReference>
<evidence type="ECO:0000256" key="7">
    <source>
        <dbReference type="ARBA" id="ARBA00022840"/>
    </source>
</evidence>
<dbReference type="KEGG" id="palb:EJC50_20915"/>
<dbReference type="CDD" id="cd16914">
    <property type="entry name" value="EcfT"/>
    <property type="match status" value="1"/>
</dbReference>
<dbReference type="Pfam" id="PF02361">
    <property type="entry name" value="CbiQ"/>
    <property type="match status" value="1"/>
</dbReference>
<dbReference type="InterPro" id="IPR050095">
    <property type="entry name" value="ECF_ABC_transporter_ATP-bd"/>
</dbReference>
<feature type="transmembrane region" description="Helical" evidence="11">
    <location>
        <begin position="430"/>
        <end position="450"/>
    </location>
</feature>
<comment type="similarity">
    <text evidence="2">Belongs to the ABC transporter superfamily.</text>
</comment>